<evidence type="ECO:0000256" key="8">
    <source>
        <dbReference type="ARBA" id="ARBA00023136"/>
    </source>
</evidence>
<proteinExistence type="predicted"/>
<feature type="transmembrane region" description="Helical" evidence="11">
    <location>
        <begin position="40"/>
        <end position="64"/>
    </location>
</feature>
<dbReference type="Pfam" id="PF07219">
    <property type="entry name" value="HemY_N"/>
    <property type="match status" value="1"/>
</dbReference>
<feature type="domain" description="HemY N-terminal" evidence="12">
    <location>
        <begin position="27"/>
        <end position="132"/>
    </location>
</feature>
<evidence type="ECO:0000256" key="5">
    <source>
        <dbReference type="ARBA" id="ARBA00022519"/>
    </source>
</evidence>
<evidence type="ECO:0000256" key="11">
    <source>
        <dbReference type="SAM" id="Phobius"/>
    </source>
</evidence>
<dbReference type="AlphaFoldDB" id="A0A2G6JAK0"/>
<protein>
    <submittedName>
        <fullName evidence="13">Heme biosynthesis protein HemY</fullName>
    </submittedName>
</protein>
<sequence length="417" mass="47306">MKKLFLLLLIILTAGALVGEMMVKDPGYVLIAYDNTTVETSLWVLLVALVIAFIILHFVINLLTHTKLPTARLKAWKDHRQQSISRRKTLKGLTSLSEGNWAQAQKQLAQAAEHSDLPLINYLAAARAAHEQNNEQATDELLQKARSTTPEAEVTVAISQAEIQLSRGQLEPCLATLLRLRKLAPKNTYVMKLLKDVYLRLNDWQQLSQLIPVLRKHHALKEDELNELSRQCYSKLLDESIQNLPVETSDEERLKTLGRTWHDMPTDQTQSSDLVQRYTELLVSLGAESRAEQNLRTLIKRNWNETLVGLYGRINGENAKKQLDNARGWLKSHAESPALLLTLGRLSLRNQHWGQAVKYFEHSMEIEPNSETLAELTRLLRHLGEDERAQALLQKNLNLVATDLPELPMPAQEQAST</sequence>
<evidence type="ECO:0000313" key="14">
    <source>
        <dbReference type="Proteomes" id="UP000242733"/>
    </source>
</evidence>
<dbReference type="EMBL" id="PDSG01000007">
    <property type="protein sequence ID" value="PIE20437.1"/>
    <property type="molecule type" value="Genomic_DNA"/>
</dbReference>
<keyword evidence="5" id="KW-0997">Cell inner membrane</keyword>
<evidence type="ECO:0000256" key="6">
    <source>
        <dbReference type="ARBA" id="ARBA00022692"/>
    </source>
</evidence>
<comment type="function">
    <text evidence="1">Involved in a late step of protoheme IX synthesis.</text>
</comment>
<evidence type="ECO:0000256" key="3">
    <source>
        <dbReference type="ARBA" id="ARBA00004744"/>
    </source>
</evidence>
<feature type="repeat" description="TPR" evidence="10">
    <location>
        <begin position="337"/>
        <end position="370"/>
    </location>
</feature>
<organism evidence="13 14">
    <name type="scientific">Neptuniibacter caesariensis</name>
    <dbReference type="NCBI Taxonomy" id="207954"/>
    <lineage>
        <taxon>Bacteria</taxon>
        <taxon>Pseudomonadati</taxon>
        <taxon>Pseudomonadota</taxon>
        <taxon>Gammaproteobacteria</taxon>
        <taxon>Oceanospirillales</taxon>
        <taxon>Oceanospirillaceae</taxon>
        <taxon>Neptuniibacter</taxon>
    </lineage>
</organism>
<evidence type="ECO:0000259" key="12">
    <source>
        <dbReference type="Pfam" id="PF07219"/>
    </source>
</evidence>
<dbReference type="InterPro" id="IPR010817">
    <property type="entry name" value="HemY_N"/>
</dbReference>
<accession>A0A2G6JAK0</accession>
<evidence type="ECO:0000256" key="9">
    <source>
        <dbReference type="ARBA" id="ARBA00023244"/>
    </source>
</evidence>
<keyword evidence="4" id="KW-1003">Cell membrane</keyword>
<evidence type="ECO:0000256" key="1">
    <source>
        <dbReference type="ARBA" id="ARBA00002962"/>
    </source>
</evidence>
<keyword evidence="8 11" id="KW-0472">Membrane</keyword>
<dbReference type="GO" id="GO:0042168">
    <property type="term" value="P:heme metabolic process"/>
    <property type="evidence" value="ECO:0007669"/>
    <property type="project" value="InterPro"/>
</dbReference>
<keyword evidence="6 11" id="KW-0812">Transmembrane</keyword>
<keyword evidence="10" id="KW-0802">TPR repeat</keyword>
<dbReference type="GO" id="GO:0006779">
    <property type="term" value="P:porphyrin-containing compound biosynthetic process"/>
    <property type="evidence" value="ECO:0007669"/>
    <property type="project" value="UniProtKB-KW"/>
</dbReference>
<comment type="caution">
    <text evidence="13">The sequence shown here is derived from an EMBL/GenBank/DDBJ whole genome shotgun (WGS) entry which is preliminary data.</text>
</comment>
<reference evidence="13 14" key="1">
    <citation type="submission" date="2017-10" db="EMBL/GenBank/DDBJ databases">
        <title>Novel microbial diversity and functional potential in the marine mammal oral microbiome.</title>
        <authorList>
            <person name="Dudek N.K."/>
            <person name="Sun C.L."/>
            <person name="Burstein D."/>
            <person name="Kantor R.S."/>
            <person name="Aliaga Goltsman D.S."/>
            <person name="Bik E.M."/>
            <person name="Thomas B.C."/>
            <person name="Banfield J.F."/>
            <person name="Relman D.A."/>
        </authorList>
    </citation>
    <scope>NUCLEOTIDE SEQUENCE [LARGE SCALE GENOMIC DNA]</scope>
    <source>
        <strain evidence="13">DOLJORAL78_49_30</strain>
    </source>
</reference>
<dbReference type="GO" id="GO:0005886">
    <property type="term" value="C:plasma membrane"/>
    <property type="evidence" value="ECO:0007669"/>
    <property type="project" value="UniProtKB-SubCell"/>
</dbReference>
<evidence type="ECO:0000313" key="13">
    <source>
        <dbReference type="EMBL" id="PIE20437.1"/>
    </source>
</evidence>
<comment type="pathway">
    <text evidence="3">Porphyrin-containing compound metabolism; protoheme biosynthesis.</text>
</comment>
<keyword evidence="9" id="KW-0627">Porphyrin biosynthesis</keyword>
<evidence type="ECO:0000256" key="2">
    <source>
        <dbReference type="ARBA" id="ARBA00004429"/>
    </source>
</evidence>
<dbReference type="Gene3D" id="1.25.40.10">
    <property type="entry name" value="Tetratricopeptide repeat domain"/>
    <property type="match status" value="2"/>
</dbReference>
<evidence type="ECO:0000256" key="10">
    <source>
        <dbReference type="PROSITE-ProRule" id="PRU00339"/>
    </source>
</evidence>
<keyword evidence="7 11" id="KW-1133">Transmembrane helix</keyword>
<dbReference type="SUPFAM" id="SSF48452">
    <property type="entry name" value="TPR-like"/>
    <property type="match status" value="1"/>
</dbReference>
<dbReference type="InterPro" id="IPR019734">
    <property type="entry name" value="TPR_rpt"/>
</dbReference>
<name>A0A2G6JAK0_NEPCE</name>
<evidence type="ECO:0000256" key="4">
    <source>
        <dbReference type="ARBA" id="ARBA00022475"/>
    </source>
</evidence>
<gene>
    <name evidence="13" type="ORF">CSA61_02115</name>
</gene>
<dbReference type="PROSITE" id="PS50005">
    <property type="entry name" value="TPR"/>
    <property type="match status" value="1"/>
</dbReference>
<dbReference type="UniPathway" id="UPA00252"/>
<evidence type="ECO:0000256" key="7">
    <source>
        <dbReference type="ARBA" id="ARBA00022989"/>
    </source>
</evidence>
<comment type="subcellular location">
    <subcellularLocation>
        <location evidence="2">Cell inner membrane</location>
        <topology evidence="2">Multi-pass membrane protein</topology>
    </subcellularLocation>
</comment>
<dbReference type="NCBIfam" id="TIGR00540">
    <property type="entry name" value="TPR_hemY_coli"/>
    <property type="match status" value="1"/>
</dbReference>
<dbReference type="InterPro" id="IPR011990">
    <property type="entry name" value="TPR-like_helical_dom_sf"/>
</dbReference>
<dbReference type="Proteomes" id="UP000242733">
    <property type="component" value="Unassembled WGS sequence"/>
</dbReference>
<dbReference type="InterPro" id="IPR005254">
    <property type="entry name" value="Heme_biosyn_assoc_TPR_pro"/>
</dbReference>